<feature type="domain" description="RecJ OB" evidence="9">
    <location>
        <begin position="454"/>
        <end position="560"/>
    </location>
</feature>
<evidence type="ECO:0000256" key="4">
    <source>
        <dbReference type="ARBA" id="ARBA00022801"/>
    </source>
</evidence>
<dbReference type="InterPro" id="IPR051673">
    <property type="entry name" value="SSDNA_exonuclease_RecJ"/>
</dbReference>
<gene>
    <name evidence="10" type="primary">recJ</name>
    <name evidence="10" type="ORF">HLPR_14510</name>
</gene>
<keyword evidence="5 10" id="KW-0269">Exonuclease</keyword>
<dbReference type="GO" id="GO:0006281">
    <property type="term" value="P:DNA repair"/>
    <property type="evidence" value="ECO:0007669"/>
    <property type="project" value="InterPro"/>
</dbReference>
<accession>A0AAU9EVK1</accession>
<evidence type="ECO:0000259" key="9">
    <source>
        <dbReference type="Pfam" id="PF17768"/>
    </source>
</evidence>
<organism evidence="10 11">
    <name type="scientific">Helicovermis profundi</name>
    <dbReference type="NCBI Taxonomy" id="3065157"/>
    <lineage>
        <taxon>Bacteria</taxon>
        <taxon>Bacillati</taxon>
        <taxon>Bacillota</taxon>
        <taxon>Clostridia</taxon>
        <taxon>Helicovermis</taxon>
    </lineage>
</organism>
<evidence type="ECO:0000256" key="1">
    <source>
        <dbReference type="ARBA" id="ARBA00005915"/>
    </source>
</evidence>
<dbReference type="SUPFAM" id="SSF64182">
    <property type="entry name" value="DHH phosphoesterases"/>
    <property type="match status" value="1"/>
</dbReference>
<dbReference type="GO" id="GO:0008409">
    <property type="term" value="F:5'-3' exonuclease activity"/>
    <property type="evidence" value="ECO:0007669"/>
    <property type="project" value="InterPro"/>
</dbReference>
<keyword evidence="11" id="KW-1185">Reference proteome</keyword>
<evidence type="ECO:0000256" key="3">
    <source>
        <dbReference type="ARBA" id="ARBA00022722"/>
    </source>
</evidence>
<dbReference type="Pfam" id="PF02272">
    <property type="entry name" value="DHHA1"/>
    <property type="match status" value="1"/>
</dbReference>
<dbReference type="InterPro" id="IPR004610">
    <property type="entry name" value="RecJ"/>
</dbReference>
<dbReference type="PANTHER" id="PTHR30255:SF2">
    <property type="entry name" value="SINGLE-STRANDED-DNA-SPECIFIC EXONUCLEASE RECJ"/>
    <property type="match status" value="1"/>
</dbReference>
<evidence type="ECO:0000256" key="5">
    <source>
        <dbReference type="ARBA" id="ARBA00022839"/>
    </source>
</evidence>
<evidence type="ECO:0000259" key="7">
    <source>
        <dbReference type="Pfam" id="PF01368"/>
    </source>
</evidence>
<dbReference type="EMBL" id="AP028654">
    <property type="protein sequence ID" value="BEP29120.1"/>
    <property type="molecule type" value="Genomic_DNA"/>
</dbReference>
<dbReference type="InterPro" id="IPR041122">
    <property type="entry name" value="RecJ_OB"/>
</dbReference>
<dbReference type="GO" id="GO:0006310">
    <property type="term" value="P:DNA recombination"/>
    <property type="evidence" value="ECO:0007669"/>
    <property type="project" value="InterPro"/>
</dbReference>
<keyword evidence="3" id="KW-0540">Nuclease</keyword>
<dbReference type="AlphaFoldDB" id="A0AAU9EVK1"/>
<evidence type="ECO:0000313" key="11">
    <source>
        <dbReference type="Proteomes" id="UP001321786"/>
    </source>
</evidence>
<dbReference type="GO" id="GO:0003676">
    <property type="term" value="F:nucleic acid binding"/>
    <property type="evidence" value="ECO:0007669"/>
    <property type="project" value="InterPro"/>
</dbReference>
<keyword evidence="4" id="KW-0378">Hydrolase</keyword>
<comment type="similarity">
    <text evidence="1">Belongs to the RecJ family.</text>
</comment>
<evidence type="ECO:0000259" key="8">
    <source>
        <dbReference type="Pfam" id="PF02272"/>
    </source>
</evidence>
<dbReference type="InterPro" id="IPR003156">
    <property type="entry name" value="DHHA1_dom"/>
</dbReference>
<dbReference type="RefSeq" id="WP_338534788.1">
    <property type="nucleotide sequence ID" value="NZ_AP028654.1"/>
</dbReference>
<dbReference type="Pfam" id="PF17768">
    <property type="entry name" value="RecJ_OB"/>
    <property type="match status" value="1"/>
</dbReference>
<feature type="domain" description="DHHA1" evidence="8">
    <location>
        <begin position="345"/>
        <end position="431"/>
    </location>
</feature>
<feature type="coiled-coil region" evidence="6">
    <location>
        <begin position="301"/>
        <end position="328"/>
    </location>
</feature>
<sequence length="716" mass="81827">MKYKEFLWQEKNKENIGLLNDVTLTNVTKRVLENKGLIKKEIVDKFLHPTLSKLYDPFLLNGMDKVTSRIAEAIKSKEKICIYGDYDVDGITSISIFLKYFQKINYEAIFYIPDREKEGYGINSLALENIKNKGVSLVISVDCGITSVKEADFAKTIGLDLIITDHHNPQEEIPNSYEVINPKRTDCSYPFDMLCGAGIVFKIVQALLKDEFNLFVNEIIDLAAFGTVSDIAPLVDENRIITKVGLDVLNNTSNIGLKELIDISELTNKKINAGHIGFILAPKINASGRIGNPRLAVELLTTNSKKRAKEIARELTQLNKERQNREKLIVEEALKYIDENLDPINEKILVVKGENWHTGIVGIVSSKISEKYYKPSIILNEENGILKGSARSVGDFDLFSALDSVKELFLKFGGHKQAAGLSMESINYEKLRIGVNNFADLEMKETDIIPKIKYDMSLLSKDINYKVLDELELLEPFGMGNSKPIFIYNNLNIDQFKCIGKEKNHLKITVHDEKRVYDSLGFSMAEKAELLRTNQSVNLAFSMERNNFRGVETIQFILKDIKMNEKLEFSKSDYFFNEYIIKIINTLEDTDFTELEEYIVNIFNKKLVSISEFLFFARNLLPNRDQIAIVYRFAIKNGKISLIKNKFSGILPYQVKIALYILKMNNLIIYDITDNEYYCEKTINNKKIDITASASYKSVQNYSFAVIDILKKNKYI</sequence>
<protein>
    <recommendedName>
        <fullName evidence="2">Single-stranded-DNA-specific exonuclease RecJ</fullName>
    </recommendedName>
</protein>
<dbReference type="Proteomes" id="UP001321786">
    <property type="component" value="Chromosome"/>
</dbReference>
<dbReference type="Gene3D" id="3.10.310.30">
    <property type="match status" value="1"/>
</dbReference>
<evidence type="ECO:0000256" key="2">
    <source>
        <dbReference type="ARBA" id="ARBA00019841"/>
    </source>
</evidence>
<dbReference type="InterPro" id="IPR038763">
    <property type="entry name" value="DHH_sf"/>
</dbReference>
<feature type="domain" description="DDH" evidence="7">
    <location>
        <begin position="79"/>
        <end position="227"/>
    </location>
</feature>
<dbReference type="NCBIfam" id="TIGR00644">
    <property type="entry name" value="recJ"/>
    <property type="match status" value="1"/>
</dbReference>
<evidence type="ECO:0000256" key="6">
    <source>
        <dbReference type="SAM" id="Coils"/>
    </source>
</evidence>
<dbReference type="Gene3D" id="3.90.1640.30">
    <property type="match status" value="1"/>
</dbReference>
<proteinExistence type="inferred from homology"/>
<dbReference type="KEGG" id="hprf:HLPR_14510"/>
<reference evidence="10 11" key="1">
    <citation type="submission" date="2023-08" db="EMBL/GenBank/DDBJ databases">
        <title>Helicovermis profunda gen. nov., sp. nov., a novel mesophilic, fermentative bacterium within the Bacillota from a deep-sea hydrothermal vent chimney.</title>
        <authorList>
            <person name="Miyazaki U."/>
            <person name="Mizutani D."/>
            <person name="Hashimoto Y."/>
            <person name="Tame A."/>
            <person name="Sawayama S."/>
            <person name="Miyazaki J."/>
            <person name="Takai K."/>
            <person name="Nakagawa S."/>
        </authorList>
    </citation>
    <scope>NUCLEOTIDE SEQUENCE [LARGE SCALE GENOMIC DNA]</scope>
    <source>
        <strain evidence="10 11">S502</strain>
    </source>
</reference>
<keyword evidence="6" id="KW-0175">Coiled coil</keyword>
<dbReference type="Pfam" id="PF01368">
    <property type="entry name" value="DHH"/>
    <property type="match status" value="1"/>
</dbReference>
<name>A0AAU9EVK1_9FIRM</name>
<dbReference type="PANTHER" id="PTHR30255">
    <property type="entry name" value="SINGLE-STRANDED-DNA-SPECIFIC EXONUCLEASE RECJ"/>
    <property type="match status" value="1"/>
</dbReference>
<dbReference type="InterPro" id="IPR001667">
    <property type="entry name" value="DDH_dom"/>
</dbReference>
<evidence type="ECO:0000313" key="10">
    <source>
        <dbReference type="EMBL" id="BEP29120.1"/>
    </source>
</evidence>